<dbReference type="EMBL" id="FJUX01000042">
    <property type="protein sequence ID" value="CZS99929.1"/>
    <property type="molecule type" value="Genomic_DNA"/>
</dbReference>
<organism evidence="1 2">
    <name type="scientific">Rhynchosporium agropyri</name>
    <dbReference type="NCBI Taxonomy" id="914238"/>
    <lineage>
        <taxon>Eukaryota</taxon>
        <taxon>Fungi</taxon>
        <taxon>Dikarya</taxon>
        <taxon>Ascomycota</taxon>
        <taxon>Pezizomycotina</taxon>
        <taxon>Leotiomycetes</taxon>
        <taxon>Helotiales</taxon>
        <taxon>Ploettnerulaceae</taxon>
        <taxon>Rhynchosporium</taxon>
    </lineage>
</organism>
<gene>
    <name evidence="1" type="ORF">RAG0_08187</name>
</gene>
<proteinExistence type="predicted"/>
<keyword evidence="2" id="KW-1185">Reference proteome</keyword>
<evidence type="ECO:0000313" key="2">
    <source>
        <dbReference type="Proteomes" id="UP000178912"/>
    </source>
</evidence>
<evidence type="ECO:0000313" key="1">
    <source>
        <dbReference type="EMBL" id="CZS99929.1"/>
    </source>
</evidence>
<accession>A0A1E1KPH7</accession>
<dbReference type="Proteomes" id="UP000178912">
    <property type="component" value="Unassembled WGS sequence"/>
</dbReference>
<dbReference type="OrthoDB" id="3786303at2759"/>
<sequence length="201" mass="22897">MKFKGDGDSFSSKVRIFYDAYLRAEILPIEYILLFILIENSEAIPIKDKYTERKRRETVYNATDYISFDYIVEEREKAKEKFKAKNSSKFKAFKHLIDTAEEATEEDRTAETIITSPRYNSSVFHGIIIDTRAVKVSTVGKGQYEAYKALYKAELLPSRGINVKFDISKATSISMIIIPYMSTSGVRKKGDIGGNLGSRAR</sequence>
<dbReference type="AlphaFoldDB" id="A0A1E1KPH7"/>
<name>A0A1E1KPH7_9HELO</name>
<reference evidence="2" key="1">
    <citation type="submission" date="2016-03" db="EMBL/GenBank/DDBJ databases">
        <authorList>
            <person name="Guldener U."/>
        </authorList>
    </citation>
    <scope>NUCLEOTIDE SEQUENCE [LARGE SCALE GENOMIC DNA]</scope>
    <source>
        <strain evidence="2">04CH-RAC-A.6.1</strain>
    </source>
</reference>
<protein>
    <submittedName>
        <fullName evidence="1">Uncharacterized protein</fullName>
    </submittedName>
</protein>